<dbReference type="Proteomes" id="UP001207654">
    <property type="component" value="Unassembled WGS sequence"/>
</dbReference>
<proteinExistence type="predicted"/>
<gene>
    <name evidence="1" type="ORF">OV287_45785</name>
</gene>
<organism evidence="1 2">
    <name type="scientific">Archangium lansingense</name>
    <dbReference type="NCBI Taxonomy" id="2995310"/>
    <lineage>
        <taxon>Bacteria</taxon>
        <taxon>Pseudomonadati</taxon>
        <taxon>Myxococcota</taxon>
        <taxon>Myxococcia</taxon>
        <taxon>Myxococcales</taxon>
        <taxon>Cystobacterineae</taxon>
        <taxon>Archangiaceae</taxon>
        <taxon>Archangium</taxon>
    </lineage>
</organism>
<protein>
    <submittedName>
        <fullName evidence="1">Uncharacterized protein</fullName>
    </submittedName>
</protein>
<accession>A0ABT4ALV2</accession>
<dbReference type="RefSeq" id="WP_267540374.1">
    <property type="nucleotide sequence ID" value="NZ_JAPNKA010000001.1"/>
</dbReference>
<evidence type="ECO:0000313" key="2">
    <source>
        <dbReference type="Proteomes" id="UP001207654"/>
    </source>
</evidence>
<dbReference type="EMBL" id="JAPNKA010000001">
    <property type="protein sequence ID" value="MCY1081787.1"/>
    <property type="molecule type" value="Genomic_DNA"/>
</dbReference>
<comment type="caution">
    <text evidence="1">The sequence shown here is derived from an EMBL/GenBank/DDBJ whole genome shotgun (WGS) entry which is preliminary data.</text>
</comment>
<keyword evidence="2" id="KW-1185">Reference proteome</keyword>
<name>A0ABT4ALV2_9BACT</name>
<evidence type="ECO:0000313" key="1">
    <source>
        <dbReference type="EMBL" id="MCY1081787.1"/>
    </source>
</evidence>
<reference evidence="1 2" key="1">
    <citation type="submission" date="2022-11" db="EMBL/GenBank/DDBJ databases">
        <title>Minimal conservation of predation-associated metabolite biosynthetic gene clusters underscores biosynthetic potential of Myxococcota including descriptions for ten novel species: Archangium lansinium sp. nov., Myxococcus landrumus sp. nov., Nannocystis bai.</title>
        <authorList>
            <person name="Ahearne A."/>
            <person name="Stevens C."/>
            <person name="Phillips K."/>
        </authorList>
    </citation>
    <scope>NUCLEOTIDE SEQUENCE [LARGE SCALE GENOMIC DNA]</scope>
    <source>
        <strain evidence="1 2">MIWBW</strain>
    </source>
</reference>
<sequence length="180" mass="20337">MAGLPVDSLLAALHSRVSFVGLEEGFVLLRAGGAQESGMTRVNERWRHDWAEPFGSLLVFGKEDMLAYYYATVPRLADARGWQPVVKLDMHEAPYALPLASNIDSFLDTYSRYLEALVEEPEYEELGSAALAFPWQVPEIFARDQQLVQMLRDARFDFLLPGDDETRAWISQVLAASVRR</sequence>